<dbReference type="OrthoDB" id="46099at2759"/>
<feature type="compositionally biased region" description="Basic and acidic residues" evidence="2">
    <location>
        <begin position="80"/>
        <end position="99"/>
    </location>
</feature>
<dbReference type="EMBL" id="KV784357">
    <property type="protein sequence ID" value="OEU17563.1"/>
    <property type="molecule type" value="Genomic_DNA"/>
</dbReference>
<feature type="region of interest" description="Disordered" evidence="2">
    <location>
        <begin position="1"/>
        <end position="38"/>
    </location>
</feature>
<reference evidence="3 4" key="1">
    <citation type="submission" date="2016-09" db="EMBL/GenBank/DDBJ databases">
        <title>Extensive genetic diversity and differential bi-allelic expression allows diatom success in the polar Southern Ocean.</title>
        <authorList>
            <consortium name="DOE Joint Genome Institute"/>
            <person name="Mock T."/>
            <person name="Otillar R.P."/>
            <person name="Strauss J."/>
            <person name="Dupont C."/>
            <person name="Frickenhaus S."/>
            <person name="Maumus F."/>
            <person name="Mcmullan M."/>
            <person name="Sanges R."/>
            <person name="Schmutz J."/>
            <person name="Toseland A."/>
            <person name="Valas R."/>
            <person name="Veluchamy A."/>
            <person name="Ward B.J."/>
            <person name="Allen A."/>
            <person name="Barry K."/>
            <person name="Falciatore A."/>
            <person name="Ferrante M."/>
            <person name="Fortunato A.E."/>
            <person name="Gloeckner G."/>
            <person name="Gruber A."/>
            <person name="Hipkin R."/>
            <person name="Janech M."/>
            <person name="Kroth P."/>
            <person name="Leese F."/>
            <person name="Lindquist E."/>
            <person name="Lyon B.R."/>
            <person name="Martin J."/>
            <person name="Mayer C."/>
            <person name="Parker M."/>
            <person name="Quesneville H."/>
            <person name="Raymond J."/>
            <person name="Uhlig C."/>
            <person name="Valentin K.U."/>
            <person name="Worden A.Z."/>
            <person name="Armbrust E.V."/>
            <person name="Bowler C."/>
            <person name="Green B."/>
            <person name="Moulton V."/>
            <person name="Van Oosterhout C."/>
            <person name="Grigoriev I."/>
        </authorList>
    </citation>
    <scope>NUCLEOTIDE SEQUENCE [LARGE SCALE GENOMIC DNA]</scope>
    <source>
        <strain evidence="3 4">CCMP1102</strain>
    </source>
</reference>
<evidence type="ECO:0000256" key="1">
    <source>
        <dbReference type="SAM" id="Coils"/>
    </source>
</evidence>
<evidence type="ECO:0000313" key="3">
    <source>
        <dbReference type="EMBL" id="OEU17563.1"/>
    </source>
</evidence>
<keyword evidence="1" id="KW-0175">Coiled coil</keyword>
<dbReference type="AlphaFoldDB" id="A0A1E7FIG4"/>
<feature type="compositionally biased region" description="Polar residues" evidence="2">
    <location>
        <begin position="63"/>
        <end position="75"/>
    </location>
</feature>
<feature type="region of interest" description="Disordered" evidence="2">
    <location>
        <begin position="51"/>
        <end position="99"/>
    </location>
</feature>
<evidence type="ECO:0000256" key="2">
    <source>
        <dbReference type="SAM" id="MobiDB-lite"/>
    </source>
</evidence>
<protein>
    <submittedName>
        <fullName evidence="3">Uncharacterized protein</fullName>
    </submittedName>
</protein>
<dbReference type="KEGG" id="fcy:FRACYDRAFT_237983"/>
<keyword evidence="4" id="KW-1185">Reference proteome</keyword>
<dbReference type="InParanoid" id="A0A1E7FIG4"/>
<sequence length="421" mass="49071">MSFEDCNEYSEDFFVEEEKKNNDGKEDDSSNDLSMNASIEFHPSIIESILEEDEDDDDDGDGINNNVMLTPSKTTGRVVKFADDEAEKRDARRDKDRSRQELLSKIARLTDHLKDVQSQVKVEKDKRKKKERSLLKLAKELRKRNTQKESDTDRMEELEEKKKYLEHHWVLAQKELDQEKSMHTKLHEDSQKEYEHSVKDEKFKYERTVQENENRLVDLKKAHTEQCDELGREILKANLEADRLHNELAARGMNVPRRSLFNSKENKQTNMSWRMIVSFLVILSGMAYFILEKSPEIFTRSGLCSPVMPGTTLDDNSHGVFEAPWWTPSPLKQQVFTTFCADNSFTNNNDSTKTLTSSIPSSIEWTRDGKNNKLAISVEGEVVLKKTTAKTQITSHNIQFWKRNGYFEEISFNWSLDEHIR</sequence>
<feature type="compositionally biased region" description="Acidic residues" evidence="2">
    <location>
        <begin position="1"/>
        <end position="15"/>
    </location>
</feature>
<evidence type="ECO:0000313" key="4">
    <source>
        <dbReference type="Proteomes" id="UP000095751"/>
    </source>
</evidence>
<name>A0A1E7FIG4_9STRA</name>
<feature type="coiled-coil region" evidence="1">
    <location>
        <begin position="220"/>
        <end position="247"/>
    </location>
</feature>
<feature type="compositionally biased region" description="Basic and acidic residues" evidence="2">
    <location>
        <begin position="16"/>
        <end position="28"/>
    </location>
</feature>
<proteinExistence type="predicted"/>
<dbReference type="Proteomes" id="UP000095751">
    <property type="component" value="Unassembled WGS sequence"/>
</dbReference>
<feature type="compositionally biased region" description="Acidic residues" evidence="2">
    <location>
        <begin position="51"/>
        <end position="61"/>
    </location>
</feature>
<accession>A0A1E7FIG4</accession>
<gene>
    <name evidence="3" type="ORF">FRACYDRAFT_237983</name>
</gene>
<organism evidence="3 4">
    <name type="scientific">Fragilariopsis cylindrus CCMP1102</name>
    <dbReference type="NCBI Taxonomy" id="635003"/>
    <lineage>
        <taxon>Eukaryota</taxon>
        <taxon>Sar</taxon>
        <taxon>Stramenopiles</taxon>
        <taxon>Ochrophyta</taxon>
        <taxon>Bacillariophyta</taxon>
        <taxon>Bacillariophyceae</taxon>
        <taxon>Bacillariophycidae</taxon>
        <taxon>Bacillariales</taxon>
        <taxon>Bacillariaceae</taxon>
        <taxon>Fragilariopsis</taxon>
    </lineage>
</organism>